<feature type="compositionally biased region" description="Polar residues" evidence="7">
    <location>
        <begin position="1682"/>
        <end position="1694"/>
    </location>
</feature>
<dbReference type="SUPFAM" id="SSF50978">
    <property type="entry name" value="WD40 repeat-like"/>
    <property type="match status" value="1"/>
</dbReference>
<evidence type="ECO:0000256" key="6">
    <source>
        <dbReference type="ARBA" id="ARBA00023242"/>
    </source>
</evidence>
<feature type="compositionally biased region" description="Low complexity" evidence="7">
    <location>
        <begin position="1385"/>
        <end position="1396"/>
    </location>
</feature>
<feature type="compositionally biased region" description="Basic and acidic residues" evidence="7">
    <location>
        <begin position="1272"/>
        <end position="1298"/>
    </location>
</feature>
<feature type="compositionally biased region" description="Basic and acidic residues" evidence="7">
    <location>
        <begin position="1065"/>
        <end position="1074"/>
    </location>
</feature>
<name>A0A8H6CSV9_9LECA</name>
<feature type="compositionally biased region" description="Polar residues" evidence="7">
    <location>
        <begin position="735"/>
        <end position="744"/>
    </location>
</feature>
<keyword evidence="2" id="KW-0597">Phosphoprotein</keyword>
<keyword evidence="10" id="KW-1185">Reference proteome</keyword>
<feature type="compositionally biased region" description="Basic and acidic residues" evidence="7">
    <location>
        <begin position="881"/>
        <end position="890"/>
    </location>
</feature>
<accession>A0A8H6CSV9</accession>
<evidence type="ECO:0000259" key="8">
    <source>
        <dbReference type="Pfam" id="PF23774"/>
    </source>
</evidence>
<feature type="compositionally biased region" description="Polar residues" evidence="7">
    <location>
        <begin position="931"/>
        <end position="948"/>
    </location>
</feature>
<sequence length="1703" mass="186523">MSEAEDTCEASAMSAGQLARQRSSSSGTRPSLRSATPIDPRVTDVDFEACAATASYFIYTQGPTIVCLHHDSLAVERRFDGGKDGHEEPIVFVCADNVSERGAGRLVVSYDAGKVAIVWDLFTGLQVARFGSYHTIGAAAWMRNGNIAFGETDTLIGKLSGADVHAAGNTEGSIILFQPQNSEHISARTINDPITAIAPAWDCKTYAVGYQNGSILIVGLQPSFTILHTLTSARSPSAVANLIWHASSTKQRSDMLATQTVDGDLRVWSVSKPPNTETPKILRVLKRRDNVEPGLHWCAWSKNGRILQHSEGETWSWDVRTKHVTCEPIPTVEGVRGVACYGPQATLFTLGPNHTVQQYDTNPPALGKEVQYLPMAPPPAPSIPNPAQRIPGTAPPIAVSRGPETDRGAVTLSTIQRTSNEMQAIEHARQLRDEMASPLSSTSRTSRTDTMSTTSSNRAYPRHLPSISSRAQSGTTFSTISPSMVGRDSLFSGTTSIYPSTASMASSGRRSKGSRLRQEVVRSPDSSYVDLFPRSRIRLGNMTYEQPEPLDQENMTSDDLRRRMLEVVFGWSDDIEALVKDELLHQQPGSQSAVLLSKWLGDVDSDMMTASGMSDNVSELDWMMMALSNMGASGSMNKMGENMVQRLLRKGDFHTAATILLSLGDREDAVEVYVSRSFYMEAILLTCLAFPTDWQRQAHLVRRWGEFVVENSQQHLAIRCFSCTGVEPPIPWSSPSPRAVNTPSQTPPSISSMLSPPVSPPPAAPLTRMTTKNSSLKVITSFEAPAQAQFKFPGLASTDRTPTNGPGVTPIAESAISPGGTPGGFDRRQARGMNSLTGRLTTPGGYHRNRLPSIGETPVDVSLPAFTRPSQLPTPDNSGSDAEKEREKHLRSQTSEPKIEKEGEEAPPLLLSSARYDPGTPATGKTPMTAVPQTSVRTTILPNPSEETFSAFKERSRNRNGSRDRKPDGLHIRMPSQDQIQTTHYISSAGISSQPAEHRKSNTLNSLHSAGLSTGQSDTRSPSISGQSWASAKSPSVSGRSIDQYISSLEEAGSRSRKTKHRSEKRGESREGRPPKSRSKPRIHERSEDRGRDDRRYIRPAKRSPSSPKPMSPETYLEPNSVESIDGQVADIRSPVSEGRYIRDDSHQPKTASKVRSGSKTSDYSHRTVRHRSPEGVYDSNLGSEASFGRSKASSRQPSPRGLLDPNGRGRSQSKNKGSIARSPSSPLPMSMSPQAQFYQASDEDDGPLRIVEANRQRLRSRHRSGSRRPRERGSSSRREKSPDRRRFHEEYHLRVPDSDESGQQPRSAVEPRRAPGDQMLGDVRQPKLERQKSARTQKKETAARELEARRESLLRNPEAPLILHPDEVSNARPNPPYRAQTDLSNSPNSSNPVVSQYESRKYPVTPVAMENGDFINRAASVGPYGLPATPRAMRHPRYDKHENIPAVPEMPEGIQPLPEMFYTGHPMREFPRSMSAPVPDQHPPMPVDLPTHPAFHKALRPGKRLNFSPLGDIGQQRHKRSSDSSSGTHAPVTAGIDETLHAADSGIQIISVDDPPLLPELQHLSMPPPPPPPPPPAPYPYRNDPESSSLSSNSNVGVIKMVLDNEPEDEANVIQVPPPPPEIISMRNTRSPPIGTTTSPPPSLSRSGSAGRHHRGRSDNFKNGIKGITDRLRSTSRGRNTKSPDQVVNTPSPYESVPPLYF</sequence>
<feature type="compositionally biased region" description="Polar residues" evidence="7">
    <location>
        <begin position="1002"/>
        <end position="1047"/>
    </location>
</feature>
<dbReference type="Proteomes" id="UP000593566">
    <property type="component" value="Unassembled WGS sequence"/>
</dbReference>
<dbReference type="PANTHER" id="PTHR15528">
    <property type="entry name" value="PEROXISOME PROLIFERATOR ACTIVATED RECEPTOR GAMMA COACTIVATOR 1 PGC-1 -RELATED"/>
    <property type="match status" value="1"/>
</dbReference>
<evidence type="ECO:0000256" key="3">
    <source>
        <dbReference type="ARBA" id="ARBA00022884"/>
    </source>
</evidence>
<feature type="compositionally biased region" description="Basic residues" evidence="7">
    <location>
        <begin position="1055"/>
        <end position="1064"/>
    </location>
</feature>
<feature type="region of interest" description="Disordered" evidence="7">
    <location>
        <begin position="810"/>
        <end position="1398"/>
    </location>
</feature>
<dbReference type="PANTHER" id="PTHR15528:SF11">
    <property type="entry name" value="FI18188P1"/>
    <property type="match status" value="1"/>
</dbReference>
<dbReference type="InterPro" id="IPR034605">
    <property type="entry name" value="PGC-1"/>
</dbReference>
<feature type="region of interest" description="Disordered" evidence="7">
    <location>
        <begin position="433"/>
        <end position="521"/>
    </location>
</feature>
<dbReference type="GO" id="GO:0005634">
    <property type="term" value="C:nucleus"/>
    <property type="evidence" value="ECO:0007669"/>
    <property type="project" value="UniProtKB-SubCell"/>
</dbReference>
<dbReference type="GO" id="GO:0045944">
    <property type="term" value="P:positive regulation of transcription by RNA polymerase II"/>
    <property type="evidence" value="ECO:0007669"/>
    <property type="project" value="TreeGrafter"/>
</dbReference>
<dbReference type="Pfam" id="PF23774">
    <property type="entry name" value="TPR_GEMI5"/>
    <property type="match status" value="1"/>
</dbReference>
<dbReference type="EMBL" id="JACCJB010000003">
    <property type="protein sequence ID" value="KAF6228882.1"/>
    <property type="molecule type" value="Genomic_DNA"/>
</dbReference>
<evidence type="ECO:0000256" key="7">
    <source>
        <dbReference type="SAM" id="MobiDB-lite"/>
    </source>
</evidence>
<feature type="compositionally biased region" description="Polar residues" evidence="7">
    <location>
        <begin position="466"/>
        <end position="482"/>
    </location>
</feature>
<organism evidence="9 10">
    <name type="scientific">Letharia lupina</name>
    <dbReference type="NCBI Taxonomy" id="560253"/>
    <lineage>
        <taxon>Eukaryota</taxon>
        <taxon>Fungi</taxon>
        <taxon>Dikarya</taxon>
        <taxon>Ascomycota</taxon>
        <taxon>Pezizomycotina</taxon>
        <taxon>Lecanoromycetes</taxon>
        <taxon>OSLEUM clade</taxon>
        <taxon>Lecanoromycetidae</taxon>
        <taxon>Lecanorales</taxon>
        <taxon>Lecanorineae</taxon>
        <taxon>Parmeliaceae</taxon>
        <taxon>Letharia</taxon>
    </lineage>
</organism>
<feature type="compositionally biased region" description="Polar residues" evidence="7">
    <location>
        <begin position="491"/>
        <end position="505"/>
    </location>
</feature>
<dbReference type="GO" id="GO:0003723">
    <property type="term" value="F:RNA binding"/>
    <property type="evidence" value="ECO:0007669"/>
    <property type="project" value="UniProtKB-KW"/>
</dbReference>
<feature type="compositionally biased region" description="Low complexity" evidence="7">
    <location>
        <begin position="1630"/>
        <end position="1651"/>
    </location>
</feature>
<feature type="region of interest" description="Disordered" evidence="7">
    <location>
        <begin position="1559"/>
        <end position="1703"/>
    </location>
</feature>
<feature type="compositionally biased region" description="Pro residues" evidence="7">
    <location>
        <begin position="1567"/>
        <end position="1580"/>
    </location>
</feature>
<dbReference type="InterPro" id="IPR056421">
    <property type="entry name" value="TPR_GEMI5"/>
</dbReference>
<dbReference type="GO" id="GO:0003712">
    <property type="term" value="F:transcription coregulator activity"/>
    <property type="evidence" value="ECO:0007669"/>
    <property type="project" value="InterPro"/>
</dbReference>
<dbReference type="GeneID" id="59335394"/>
<evidence type="ECO:0000256" key="5">
    <source>
        <dbReference type="ARBA" id="ARBA00023163"/>
    </source>
</evidence>
<feature type="compositionally biased region" description="Basic and acidic residues" evidence="7">
    <location>
        <begin position="952"/>
        <end position="971"/>
    </location>
</feature>
<feature type="compositionally biased region" description="Polar residues" evidence="7">
    <location>
        <begin position="868"/>
        <end position="880"/>
    </location>
</feature>
<evidence type="ECO:0000256" key="4">
    <source>
        <dbReference type="ARBA" id="ARBA00023015"/>
    </source>
</evidence>
<dbReference type="RefSeq" id="XP_037156524.1">
    <property type="nucleotide sequence ID" value="XM_037297889.1"/>
</dbReference>
<keyword evidence="4" id="KW-0805">Transcription regulation</keyword>
<feature type="compositionally biased region" description="Low complexity" evidence="7">
    <location>
        <begin position="1223"/>
        <end position="1234"/>
    </location>
</feature>
<protein>
    <recommendedName>
        <fullName evidence="8">Gem-associated protein 5 TPR domain-containing protein</fullName>
    </recommendedName>
</protein>
<feature type="region of interest" description="Disordered" evidence="7">
    <location>
        <begin position="734"/>
        <end position="768"/>
    </location>
</feature>
<dbReference type="InterPro" id="IPR036322">
    <property type="entry name" value="WD40_repeat_dom_sf"/>
</dbReference>
<dbReference type="Gene3D" id="2.130.10.10">
    <property type="entry name" value="YVTN repeat-like/Quinoprotein amine dehydrogenase"/>
    <property type="match status" value="1"/>
</dbReference>
<feature type="compositionally biased region" description="Basic and acidic residues" evidence="7">
    <location>
        <begin position="1082"/>
        <end position="1097"/>
    </location>
</feature>
<comment type="caution">
    <text evidence="9">The sequence shown here is derived from an EMBL/GenBank/DDBJ whole genome shotgun (WGS) entry which is preliminary data.</text>
</comment>
<feature type="compositionally biased region" description="Basic and acidic residues" evidence="7">
    <location>
        <begin position="1325"/>
        <end position="1354"/>
    </location>
</feature>
<feature type="domain" description="Gem-associated protein 5 TPR" evidence="8">
    <location>
        <begin position="569"/>
        <end position="721"/>
    </location>
</feature>
<dbReference type="InterPro" id="IPR015943">
    <property type="entry name" value="WD40/YVTN_repeat-like_dom_sf"/>
</dbReference>
<reference evidence="9 10" key="1">
    <citation type="journal article" date="2020" name="Genomics">
        <title>Complete, high-quality genomes from long-read metagenomic sequencing of two wolf lichen thalli reveals enigmatic genome architecture.</title>
        <authorList>
            <person name="McKenzie S.K."/>
            <person name="Walston R.F."/>
            <person name="Allen J.L."/>
        </authorList>
    </citation>
    <scope>NUCLEOTIDE SEQUENCE [LARGE SCALE GENOMIC DNA]</scope>
    <source>
        <strain evidence="9">WasteWater1</strain>
    </source>
</reference>
<evidence type="ECO:0000256" key="1">
    <source>
        <dbReference type="ARBA" id="ARBA00004123"/>
    </source>
</evidence>
<evidence type="ECO:0000313" key="10">
    <source>
        <dbReference type="Proteomes" id="UP000593566"/>
    </source>
</evidence>
<feature type="compositionally biased region" description="Low complexity" evidence="7">
    <location>
        <begin position="20"/>
        <end position="34"/>
    </location>
</feature>
<evidence type="ECO:0000313" key="9">
    <source>
        <dbReference type="EMBL" id="KAF6228882.1"/>
    </source>
</evidence>
<comment type="subcellular location">
    <subcellularLocation>
        <location evidence="1">Nucleus</location>
    </subcellularLocation>
</comment>
<keyword evidence="3" id="KW-0694">RNA-binding</keyword>
<feature type="compositionally biased region" description="Low complexity" evidence="7">
    <location>
        <begin position="440"/>
        <end position="456"/>
    </location>
</feature>
<keyword evidence="6" id="KW-0539">Nucleus</keyword>
<feature type="compositionally biased region" description="Polar residues" evidence="7">
    <location>
        <begin position="1149"/>
        <end position="1162"/>
    </location>
</feature>
<feature type="region of interest" description="Disordered" evidence="7">
    <location>
        <begin position="1503"/>
        <end position="1533"/>
    </location>
</feature>
<proteinExistence type="predicted"/>
<evidence type="ECO:0000256" key="2">
    <source>
        <dbReference type="ARBA" id="ARBA00022553"/>
    </source>
</evidence>
<keyword evidence="5" id="KW-0804">Transcription</keyword>
<feature type="compositionally biased region" description="Low complexity" evidence="7">
    <location>
        <begin position="747"/>
        <end position="756"/>
    </location>
</feature>
<feature type="compositionally biased region" description="Polar residues" evidence="7">
    <location>
        <begin position="976"/>
        <end position="995"/>
    </location>
</feature>
<gene>
    <name evidence="9" type="ORF">HO133_006994</name>
</gene>
<feature type="compositionally biased region" description="Basic residues" evidence="7">
    <location>
        <begin position="1257"/>
        <end position="1271"/>
    </location>
</feature>
<feature type="region of interest" description="Disordered" evidence="7">
    <location>
        <begin position="1"/>
        <end position="37"/>
    </location>
</feature>